<dbReference type="EMBL" id="FUYP01000072">
    <property type="protein sequence ID" value="SKC06759.1"/>
    <property type="molecule type" value="Genomic_DNA"/>
</dbReference>
<sequence length="93" mass="10763">MATAAHHPPRRKQRAITIRSDHALKRLELLARDGRSQVEIIEEALDRMPLPKEKDRDAFLAEIRAIQARVPKRTYPTMAEIDAELWDEDGLPR</sequence>
<evidence type="ECO:0000313" key="1">
    <source>
        <dbReference type="EMBL" id="SKC06759.1"/>
    </source>
</evidence>
<proteinExistence type="predicted"/>
<gene>
    <name evidence="1" type="ORF">SAMN06295937_10725</name>
</gene>
<protein>
    <submittedName>
        <fullName evidence="1">Antitoxin VapB</fullName>
    </submittedName>
</protein>
<accession>A0A1T5GEB9</accession>
<dbReference type="AlphaFoldDB" id="A0A1T5GEB9"/>
<dbReference type="OrthoDB" id="7580616at2"/>
<dbReference type="Proteomes" id="UP000190044">
    <property type="component" value="Unassembled WGS sequence"/>
</dbReference>
<organism evidence="1 2">
    <name type="scientific">Sphingopyxis flava</name>
    <dbReference type="NCBI Taxonomy" id="1507287"/>
    <lineage>
        <taxon>Bacteria</taxon>
        <taxon>Pseudomonadati</taxon>
        <taxon>Pseudomonadota</taxon>
        <taxon>Alphaproteobacteria</taxon>
        <taxon>Sphingomonadales</taxon>
        <taxon>Sphingomonadaceae</taxon>
        <taxon>Sphingopyxis</taxon>
    </lineage>
</organism>
<dbReference type="RefSeq" id="WP_020819380.1">
    <property type="nucleotide sequence ID" value="NZ_FUYP01000072.1"/>
</dbReference>
<keyword evidence="2" id="KW-1185">Reference proteome</keyword>
<reference evidence="2" key="1">
    <citation type="submission" date="2017-02" db="EMBL/GenBank/DDBJ databases">
        <authorList>
            <person name="Varghese N."/>
            <person name="Submissions S."/>
        </authorList>
    </citation>
    <scope>NUCLEOTIDE SEQUENCE [LARGE SCALE GENOMIC DNA]</scope>
    <source>
        <strain evidence="2">R11H</strain>
    </source>
</reference>
<evidence type="ECO:0000313" key="2">
    <source>
        <dbReference type="Proteomes" id="UP000190044"/>
    </source>
</evidence>
<name>A0A1T5GEB9_9SPHN</name>